<keyword evidence="3" id="KW-1185">Reference proteome</keyword>
<dbReference type="OrthoDB" id="9798632at2"/>
<dbReference type="SUPFAM" id="SSF51735">
    <property type="entry name" value="NAD(P)-binding Rossmann-fold domains"/>
    <property type="match status" value="1"/>
</dbReference>
<feature type="domain" description="NAD(P)-binding" evidence="1">
    <location>
        <begin position="10"/>
        <end position="164"/>
    </location>
</feature>
<dbReference type="PANTHER" id="PTHR14097">
    <property type="entry name" value="OXIDOREDUCTASE HTATIP2"/>
    <property type="match status" value="1"/>
</dbReference>
<dbReference type="InterPro" id="IPR016040">
    <property type="entry name" value="NAD(P)-bd_dom"/>
</dbReference>
<dbReference type="AlphaFoldDB" id="A0A0N1MTT9"/>
<dbReference type="Proteomes" id="UP000037848">
    <property type="component" value="Unassembled WGS sequence"/>
</dbReference>
<reference evidence="2 3" key="1">
    <citation type="submission" date="2015-08" db="EMBL/GenBank/DDBJ databases">
        <title>Draft Genome Sequence of Pseudoalteromonas porphyrae UCD-SED14.</title>
        <authorList>
            <person name="Coil D.A."/>
            <person name="Jospin G."/>
            <person name="Lee R.D."/>
            <person name="Eisen J.A."/>
        </authorList>
    </citation>
    <scope>NUCLEOTIDE SEQUENCE [LARGE SCALE GENOMIC DNA]</scope>
    <source>
        <strain evidence="2 3">UCD-SED14</strain>
    </source>
</reference>
<evidence type="ECO:0000313" key="2">
    <source>
        <dbReference type="EMBL" id="KPH60200.1"/>
    </source>
</evidence>
<dbReference type="Pfam" id="PF13460">
    <property type="entry name" value="NAD_binding_10"/>
    <property type="match status" value="1"/>
</dbReference>
<evidence type="ECO:0000259" key="1">
    <source>
        <dbReference type="Pfam" id="PF13460"/>
    </source>
</evidence>
<dbReference type="PATRIC" id="fig|187330.3.peg.1671"/>
<dbReference type="RefSeq" id="WP_054455351.1">
    <property type="nucleotide sequence ID" value="NZ_LHPH01000021.1"/>
</dbReference>
<proteinExistence type="predicted"/>
<dbReference type="PANTHER" id="PTHR14097:SF7">
    <property type="entry name" value="OXIDOREDUCTASE HTATIP2"/>
    <property type="match status" value="1"/>
</dbReference>
<name>A0A0N1MTT9_9GAMM</name>
<evidence type="ECO:0000313" key="3">
    <source>
        <dbReference type="Proteomes" id="UP000037848"/>
    </source>
</evidence>
<sequence length="217" mass="23883">MLNKVAVVVGATGLVGHHLVEQLTAANHIEKVITLTRRPVTYNNNKVVNYVLDFNNLTQHADLLKTDVLFSCLGTTKNAAGSIGAQRKVDFDYQLQIAKLAANMDVKHYVLVSSSGANAHSNSAYLKMKGELEDAVKTLTFKRISIIQPSLLLGKRDNDFRIGEKLGSVLLPILCMLPGLKKFKPIAGQQVAKKMSNISKQSGDGVEYFKLDELFKR</sequence>
<organism evidence="2 3">
    <name type="scientific">Pseudoalteromonas porphyrae</name>
    <dbReference type="NCBI Taxonomy" id="187330"/>
    <lineage>
        <taxon>Bacteria</taxon>
        <taxon>Pseudomonadati</taxon>
        <taxon>Pseudomonadota</taxon>
        <taxon>Gammaproteobacteria</taxon>
        <taxon>Alteromonadales</taxon>
        <taxon>Pseudoalteromonadaceae</taxon>
        <taxon>Pseudoalteromonas</taxon>
    </lineage>
</organism>
<protein>
    <submittedName>
        <fullName evidence="2">NADH dehydrogenase</fullName>
    </submittedName>
</protein>
<comment type="caution">
    <text evidence="2">The sequence shown here is derived from an EMBL/GenBank/DDBJ whole genome shotgun (WGS) entry which is preliminary data.</text>
</comment>
<dbReference type="EMBL" id="LHPH01000021">
    <property type="protein sequence ID" value="KPH60200.1"/>
    <property type="molecule type" value="Genomic_DNA"/>
</dbReference>
<accession>A0A0N1MTT9</accession>
<dbReference type="InterPro" id="IPR036291">
    <property type="entry name" value="NAD(P)-bd_dom_sf"/>
</dbReference>
<gene>
    <name evidence="2" type="ORF">ADS77_16265</name>
</gene>
<dbReference type="Gene3D" id="3.40.50.720">
    <property type="entry name" value="NAD(P)-binding Rossmann-like Domain"/>
    <property type="match status" value="1"/>
</dbReference>